<evidence type="ECO:0000256" key="6">
    <source>
        <dbReference type="ARBA" id="ARBA00023065"/>
    </source>
</evidence>
<dbReference type="InterPro" id="IPR003684">
    <property type="entry name" value="Porin_alphabac"/>
</dbReference>
<comment type="function">
    <text evidence="10">Forms passive diffusion pores that allow small molecular weight hydrophilic materials across the outer membrane.</text>
</comment>
<dbReference type="GO" id="GO:0015288">
    <property type="term" value="F:porin activity"/>
    <property type="evidence" value="ECO:0007669"/>
    <property type="project" value="UniProtKB-KW"/>
</dbReference>
<name>A0A840AJM8_9HYPH</name>
<dbReference type="SUPFAM" id="SSF56935">
    <property type="entry name" value="Porins"/>
    <property type="match status" value="1"/>
</dbReference>
<comment type="similarity">
    <text evidence="1 10">Belongs to the alphaproteobacteria porin family.</text>
</comment>
<evidence type="ECO:0000256" key="3">
    <source>
        <dbReference type="ARBA" id="ARBA00022452"/>
    </source>
</evidence>
<dbReference type="AlphaFoldDB" id="A0A840AJM8"/>
<organism evidence="11 12">
    <name type="scientific">Kaistia hirudinis</name>
    <dbReference type="NCBI Taxonomy" id="1293440"/>
    <lineage>
        <taxon>Bacteria</taxon>
        <taxon>Pseudomonadati</taxon>
        <taxon>Pseudomonadota</taxon>
        <taxon>Alphaproteobacteria</taxon>
        <taxon>Hyphomicrobiales</taxon>
        <taxon>Kaistiaceae</taxon>
        <taxon>Kaistia</taxon>
    </lineage>
</organism>
<sequence length="405" mass="43084">MMLAAPLGGGALAETMPATGAVGCPAGGKHQIWVDALKTCIDPGGYLWAEGYYNEYTDYPADADRFYGIGTLGLTLNTTTDTGPLGPLRGVADVRFQYRSADAFAGGPPELQVKPQTLYIDWSGLTVGFRHSFFDFYKNANVMGTDPAITGDSTKLPVAAYTLAMREGWSATIAAEQGNYRGGGIAAADAYSGAVFGQDSRTPDFVAALGQKAEWGKFQVSGALHRVAVNGDVPWMTSSPETWGYALQAGVMVNLPMITEGDSLYFQTAYVDGATSYLGLVNPSGDFTPPDAYLGFGGSLSRVTGWNVTAQYLHNWSPVLNSALFAGYGRFDLNDATAQLTYGASGGNNFNAGANVVWSATKDLSFLAQYAFNYYGARDYVNTSNGLPQSSQSAHEVLLMARYGF</sequence>
<dbReference type="GO" id="GO:0046930">
    <property type="term" value="C:pore complex"/>
    <property type="evidence" value="ECO:0007669"/>
    <property type="project" value="UniProtKB-KW"/>
</dbReference>
<keyword evidence="4 10" id="KW-0812">Transmembrane</keyword>
<evidence type="ECO:0000256" key="9">
    <source>
        <dbReference type="ARBA" id="ARBA00023237"/>
    </source>
</evidence>
<reference evidence="11 12" key="1">
    <citation type="submission" date="2020-08" db="EMBL/GenBank/DDBJ databases">
        <title>Genomic Encyclopedia of Type Strains, Phase IV (KMG-IV): sequencing the most valuable type-strain genomes for metagenomic binning, comparative biology and taxonomic classification.</title>
        <authorList>
            <person name="Goeker M."/>
        </authorList>
    </citation>
    <scope>NUCLEOTIDE SEQUENCE [LARGE SCALE GENOMIC DNA]</scope>
    <source>
        <strain evidence="11 12">DSM 25966</strain>
    </source>
</reference>
<dbReference type="RefSeq" id="WP_183397386.1">
    <property type="nucleotide sequence ID" value="NZ_JACIDS010000001.1"/>
</dbReference>
<keyword evidence="8 10" id="KW-0472">Membrane</keyword>
<evidence type="ECO:0000256" key="5">
    <source>
        <dbReference type="ARBA" id="ARBA00022729"/>
    </source>
</evidence>
<evidence type="ECO:0000256" key="8">
    <source>
        <dbReference type="ARBA" id="ARBA00023136"/>
    </source>
</evidence>
<dbReference type="Proteomes" id="UP000553963">
    <property type="component" value="Unassembled WGS sequence"/>
</dbReference>
<keyword evidence="9 10" id="KW-0998">Cell outer membrane</keyword>
<keyword evidence="7 10" id="KW-0626">Porin</keyword>
<evidence type="ECO:0000256" key="4">
    <source>
        <dbReference type="ARBA" id="ARBA00022692"/>
    </source>
</evidence>
<evidence type="ECO:0000256" key="1">
    <source>
        <dbReference type="ARBA" id="ARBA00009521"/>
    </source>
</evidence>
<dbReference type="GO" id="GO:0006811">
    <property type="term" value="P:monoatomic ion transport"/>
    <property type="evidence" value="ECO:0007669"/>
    <property type="project" value="UniProtKB-KW"/>
</dbReference>
<comment type="domain">
    <text evidence="10">Consists of 16-stranded beta-barrel sheets, with large surface-exposed loops, that form a transmembrane pore at the center of each barrel. The pore is partially ocluded by a peptide loop that folds into the pore lumen.</text>
</comment>
<evidence type="ECO:0000313" key="11">
    <source>
        <dbReference type="EMBL" id="MBB3929762.1"/>
    </source>
</evidence>
<evidence type="ECO:0000313" key="12">
    <source>
        <dbReference type="Proteomes" id="UP000553963"/>
    </source>
</evidence>
<dbReference type="GO" id="GO:0009279">
    <property type="term" value="C:cell outer membrane"/>
    <property type="evidence" value="ECO:0007669"/>
    <property type="project" value="UniProtKB-SubCell"/>
</dbReference>
<keyword evidence="12" id="KW-1185">Reference proteome</keyword>
<evidence type="ECO:0000256" key="7">
    <source>
        <dbReference type="ARBA" id="ARBA00023114"/>
    </source>
</evidence>
<dbReference type="EMBL" id="JACIDS010000001">
    <property type="protein sequence ID" value="MBB3929762.1"/>
    <property type="molecule type" value="Genomic_DNA"/>
</dbReference>
<proteinExistence type="inferred from homology"/>
<keyword evidence="6 10" id="KW-0406">Ion transport</keyword>
<evidence type="ECO:0000256" key="10">
    <source>
        <dbReference type="RuleBase" id="RU364005"/>
    </source>
</evidence>
<gene>
    <name evidence="11" type="ORF">GGR25_000781</name>
</gene>
<keyword evidence="5" id="KW-0732">Signal</keyword>
<comment type="caution">
    <text evidence="11">The sequence shown here is derived from an EMBL/GenBank/DDBJ whole genome shotgun (WGS) entry which is preliminary data.</text>
</comment>
<dbReference type="Pfam" id="PF02530">
    <property type="entry name" value="Porin_2"/>
    <property type="match status" value="1"/>
</dbReference>
<keyword evidence="3 10" id="KW-1134">Transmembrane beta strand</keyword>
<keyword evidence="2 10" id="KW-0813">Transport</keyword>
<accession>A0A840AJM8</accession>
<comment type="subcellular location">
    <subcellularLocation>
        <location evidence="10">Cell outer membrane</location>
        <topology evidence="10">Multi-pass membrane protein</topology>
    </subcellularLocation>
</comment>
<protein>
    <recommendedName>
        <fullName evidence="10">Porin</fullName>
    </recommendedName>
</protein>
<evidence type="ECO:0000256" key="2">
    <source>
        <dbReference type="ARBA" id="ARBA00022448"/>
    </source>
</evidence>